<feature type="transmembrane region" description="Helical" evidence="4">
    <location>
        <begin position="12"/>
        <end position="35"/>
    </location>
</feature>
<comment type="similarity">
    <text evidence="3">Belongs to the ustYa family.</text>
</comment>
<dbReference type="PANTHER" id="PTHR33365">
    <property type="entry name" value="YALI0B05434P"/>
    <property type="match status" value="1"/>
</dbReference>
<organism evidence="5 6">
    <name type="scientific">Armillaria ostoyae</name>
    <name type="common">Armillaria root rot fungus</name>
    <dbReference type="NCBI Taxonomy" id="47428"/>
    <lineage>
        <taxon>Eukaryota</taxon>
        <taxon>Fungi</taxon>
        <taxon>Dikarya</taxon>
        <taxon>Basidiomycota</taxon>
        <taxon>Agaricomycotina</taxon>
        <taxon>Agaricomycetes</taxon>
        <taxon>Agaricomycetidae</taxon>
        <taxon>Agaricales</taxon>
        <taxon>Marasmiineae</taxon>
        <taxon>Physalacriaceae</taxon>
        <taxon>Armillaria</taxon>
    </lineage>
</organism>
<reference evidence="6" key="1">
    <citation type="journal article" date="2017" name="Nat. Ecol. Evol.">
        <title>Genome expansion and lineage-specific genetic innovations in the forest pathogenic fungi Armillaria.</title>
        <authorList>
            <person name="Sipos G."/>
            <person name="Prasanna A.N."/>
            <person name="Walter M.C."/>
            <person name="O'Connor E."/>
            <person name="Balint B."/>
            <person name="Krizsan K."/>
            <person name="Kiss B."/>
            <person name="Hess J."/>
            <person name="Varga T."/>
            <person name="Slot J."/>
            <person name="Riley R."/>
            <person name="Boka B."/>
            <person name="Rigling D."/>
            <person name="Barry K."/>
            <person name="Lee J."/>
            <person name="Mihaltcheva S."/>
            <person name="LaButti K."/>
            <person name="Lipzen A."/>
            <person name="Waldron R."/>
            <person name="Moloney N.M."/>
            <person name="Sperisen C."/>
            <person name="Kredics L."/>
            <person name="Vagvoelgyi C."/>
            <person name="Patrignani A."/>
            <person name="Fitzpatrick D."/>
            <person name="Nagy I."/>
            <person name="Doyle S."/>
            <person name="Anderson J.B."/>
            <person name="Grigoriev I.V."/>
            <person name="Gueldener U."/>
            <person name="Muensterkoetter M."/>
            <person name="Nagy L.G."/>
        </authorList>
    </citation>
    <scope>NUCLEOTIDE SEQUENCE [LARGE SCALE GENOMIC DNA]</scope>
    <source>
        <strain evidence="6">C18/9</strain>
    </source>
</reference>
<dbReference type="EMBL" id="FUEG01000005">
    <property type="protein sequence ID" value="SJL05021.1"/>
    <property type="molecule type" value="Genomic_DNA"/>
</dbReference>
<evidence type="ECO:0000313" key="5">
    <source>
        <dbReference type="EMBL" id="SJL05021.1"/>
    </source>
</evidence>
<keyword evidence="4" id="KW-0472">Membrane</keyword>
<dbReference type="STRING" id="47428.A0A284R8G2"/>
<dbReference type="InterPro" id="IPR021765">
    <property type="entry name" value="UstYa-like"/>
</dbReference>
<protein>
    <submittedName>
        <fullName evidence="5">Uncharacterized protein</fullName>
    </submittedName>
</protein>
<evidence type="ECO:0000256" key="1">
    <source>
        <dbReference type="ARBA" id="ARBA00004685"/>
    </source>
</evidence>
<dbReference type="Pfam" id="PF11807">
    <property type="entry name" value="UstYa"/>
    <property type="match status" value="1"/>
</dbReference>
<evidence type="ECO:0000313" key="6">
    <source>
        <dbReference type="Proteomes" id="UP000219338"/>
    </source>
</evidence>
<keyword evidence="4" id="KW-0812">Transmembrane</keyword>
<dbReference type="Proteomes" id="UP000219338">
    <property type="component" value="Unassembled WGS sequence"/>
</dbReference>
<keyword evidence="2" id="KW-0560">Oxidoreductase</keyword>
<accession>A0A284R8G2</accession>
<name>A0A284R8G2_ARMOS</name>
<keyword evidence="4" id="KW-1133">Transmembrane helix</keyword>
<dbReference type="GO" id="GO:0043386">
    <property type="term" value="P:mycotoxin biosynthetic process"/>
    <property type="evidence" value="ECO:0007669"/>
    <property type="project" value="InterPro"/>
</dbReference>
<sequence length="195" mass="21695">MSAQHRLSRAALALLFLTTVILLGCITPLAVPMLFGQRPHSSKIGSPLSFSPVYASLVAMHYEGTTVRYGMEGPESDEEFAKLLPSGGHTVHISPSNSIDDAGTYTVTLFHQLKCLDIIRREYGETYPSTPELTQHCLTYLHQSMLCRPYLGLEVTKNVVATARKSREMVCRDWEAVYEEAERNQAAYNNAIRSA</sequence>
<dbReference type="PANTHER" id="PTHR33365:SF11">
    <property type="entry name" value="TAT PATHWAY SIGNAL SEQUENCE"/>
    <property type="match status" value="1"/>
</dbReference>
<dbReference type="AlphaFoldDB" id="A0A284R8G2"/>
<proteinExistence type="inferred from homology"/>
<gene>
    <name evidence="5" type="ORF">ARMOST_08393</name>
</gene>
<dbReference type="OMA" id="ANYPRIT"/>
<evidence type="ECO:0000256" key="2">
    <source>
        <dbReference type="ARBA" id="ARBA00023002"/>
    </source>
</evidence>
<evidence type="ECO:0000256" key="4">
    <source>
        <dbReference type="SAM" id="Phobius"/>
    </source>
</evidence>
<dbReference type="GO" id="GO:0016491">
    <property type="term" value="F:oxidoreductase activity"/>
    <property type="evidence" value="ECO:0007669"/>
    <property type="project" value="UniProtKB-KW"/>
</dbReference>
<evidence type="ECO:0000256" key="3">
    <source>
        <dbReference type="ARBA" id="ARBA00035112"/>
    </source>
</evidence>
<comment type="pathway">
    <text evidence="1">Mycotoxin biosynthesis.</text>
</comment>
<dbReference type="PROSITE" id="PS51257">
    <property type="entry name" value="PROKAR_LIPOPROTEIN"/>
    <property type="match status" value="1"/>
</dbReference>
<keyword evidence="6" id="KW-1185">Reference proteome</keyword>
<dbReference type="OrthoDB" id="3687641at2759"/>